<evidence type="ECO:0000313" key="2">
    <source>
        <dbReference type="EMBL" id="EKF85993.1"/>
    </source>
</evidence>
<keyword evidence="3" id="KW-1185">Reference proteome</keyword>
<dbReference type="RefSeq" id="WP_004030441.1">
    <property type="nucleotide sequence ID" value="NZ_AMPO01000004.1"/>
</dbReference>
<organism evidence="2 3">
    <name type="scientific">Methanobacterium formicicum (strain DSM 3637 / PP1)</name>
    <dbReference type="NCBI Taxonomy" id="1204725"/>
    <lineage>
        <taxon>Archaea</taxon>
        <taxon>Methanobacteriati</taxon>
        <taxon>Methanobacteriota</taxon>
        <taxon>Methanomada group</taxon>
        <taxon>Methanobacteria</taxon>
        <taxon>Methanobacteriales</taxon>
        <taxon>Methanobacteriaceae</taxon>
        <taxon>Methanobacterium</taxon>
    </lineage>
</organism>
<dbReference type="Pfam" id="PF09825">
    <property type="entry name" value="BPL_N"/>
    <property type="match status" value="1"/>
</dbReference>
<dbReference type="InterPro" id="IPR029062">
    <property type="entry name" value="Class_I_gatase-like"/>
</dbReference>
<dbReference type="AlphaFoldDB" id="K2R0D4"/>
<proteinExistence type="predicted"/>
<dbReference type="Proteomes" id="UP000007360">
    <property type="component" value="Unassembled WGS sequence"/>
</dbReference>
<gene>
    <name evidence="2" type="ORF">A994_05886</name>
</gene>
<accession>K2R0D4</accession>
<dbReference type="SUPFAM" id="SSF52317">
    <property type="entry name" value="Class I glutamine amidotransferase-like"/>
    <property type="match status" value="1"/>
</dbReference>
<reference evidence="2 3" key="1">
    <citation type="journal article" date="2012" name="J. Bacteriol.">
        <title>Draft genome sequence of Methanobacterium formicicum DSM 3637, an archaebacterium isolated from the methane producer amoeba Pelomyxa palustris.</title>
        <authorList>
            <person name="Gutierrez G."/>
        </authorList>
    </citation>
    <scope>NUCLEOTIDE SEQUENCE [LARGE SCALE GENOMIC DNA]</scope>
    <source>
        <strain evidence="3">DSM 3637 / PP1</strain>
    </source>
</reference>
<protein>
    <recommendedName>
        <fullName evidence="1">Biotin-protein ligase N-terminal domain-containing protein</fullName>
    </recommendedName>
</protein>
<sequence length="257" mass="27759">MTLSVTIYGFDLREVNKTTCNANFEPVNVLIYDGEATSTDSVDGLEYCLEQAQKNDPNLKFNYTTTDVINSEVLSGQDVLVISGGDIQLLFNDPSVNSEDIKKFVESGNGYMGICAGAYAASNYNGEYGSGWGISPNVGCNYTYADGFVPITITSYGVNTLKYSAGKIDPCAFISSTTDTFTLLSFTVSNTPGLYKNGNYTPIAIYAENNTVLSSYAAILDDKRGSGRIILSGPHPELDPAKPELVARMVLWASKRI</sequence>
<name>K2R0D4_METFP</name>
<evidence type="ECO:0000313" key="3">
    <source>
        <dbReference type="Proteomes" id="UP000007360"/>
    </source>
</evidence>
<feature type="domain" description="Biotin-protein ligase N-terminal" evidence="1">
    <location>
        <begin position="27"/>
        <end position="123"/>
    </location>
</feature>
<comment type="caution">
    <text evidence="2">The sequence shown here is derived from an EMBL/GenBank/DDBJ whole genome shotgun (WGS) entry which is preliminary data.</text>
</comment>
<evidence type="ECO:0000259" key="1">
    <source>
        <dbReference type="Pfam" id="PF09825"/>
    </source>
</evidence>
<dbReference type="EMBL" id="AMPO01000004">
    <property type="protein sequence ID" value="EKF85993.1"/>
    <property type="molecule type" value="Genomic_DNA"/>
</dbReference>
<dbReference type="PATRIC" id="fig|1204725.3.peg.1184"/>
<dbReference type="InterPro" id="IPR019197">
    <property type="entry name" value="Biotin-prot_ligase_N"/>
</dbReference>